<evidence type="ECO:0000256" key="9">
    <source>
        <dbReference type="SAM" id="MobiDB-lite"/>
    </source>
</evidence>
<feature type="transmembrane region" description="Helical" evidence="10">
    <location>
        <begin position="165"/>
        <end position="187"/>
    </location>
</feature>
<dbReference type="GO" id="GO:0015421">
    <property type="term" value="F:ABC-type oligopeptide transporter activity"/>
    <property type="evidence" value="ECO:0007669"/>
    <property type="project" value="TreeGrafter"/>
</dbReference>
<feature type="region of interest" description="Disordered" evidence="9">
    <location>
        <begin position="630"/>
        <end position="662"/>
    </location>
</feature>
<keyword evidence="8 10" id="KW-0472">Membrane</keyword>
<dbReference type="PROSITE" id="PS00211">
    <property type="entry name" value="ABC_TRANSPORTER_1"/>
    <property type="match status" value="1"/>
</dbReference>
<organism evidence="13 14">
    <name type="scientific">Nesterenkonia natronophila</name>
    <dbReference type="NCBI Taxonomy" id="2174932"/>
    <lineage>
        <taxon>Bacteria</taxon>
        <taxon>Bacillati</taxon>
        <taxon>Actinomycetota</taxon>
        <taxon>Actinomycetes</taxon>
        <taxon>Micrococcales</taxon>
        <taxon>Micrococcaceae</taxon>
        <taxon>Nesterenkonia</taxon>
    </lineage>
</organism>
<keyword evidence="2" id="KW-0813">Transport</keyword>
<dbReference type="InterPro" id="IPR027417">
    <property type="entry name" value="P-loop_NTPase"/>
</dbReference>
<evidence type="ECO:0000256" key="7">
    <source>
        <dbReference type="ARBA" id="ARBA00022989"/>
    </source>
</evidence>
<dbReference type="PANTHER" id="PTHR43394">
    <property type="entry name" value="ATP-DEPENDENT PERMEASE MDL1, MITOCHONDRIAL"/>
    <property type="match status" value="1"/>
</dbReference>
<evidence type="ECO:0000256" key="5">
    <source>
        <dbReference type="ARBA" id="ARBA00022741"/>
    </source>
</evidence>
<dbReference type="Gene3D" id="3.40.50.300">
    <property type="entry name" value="P-loop containing nucleotide triphosphate hydrolases"/>
    <property type="match status" value="1"/>
</dbReference>
<evidence type="ECO:0000256" key="8">
    <source>
        <dbReference type="ARBA" id="ARBA00023136"/>
    </source>
</evidence>
<feature type="transmembrane region" description="Helical" evidence="10">
    <location>
        <begin position="89"/>
        <end position="111"/>
    </location>
</feature>
<dbReference type="CDD" id="cd18543">
    <property type="entry name" value="ABC_6TM_Rv0194_D1_like"/>
    <property type="match status" value="1"/>
</dbReference>
<dbReference type="EMBL" id="QYZP01000001">
    <property type="protein sequence ID" value="RJN32564.1"/>
    <property type="molecule type" value="Genomic_DNA"/>
</dbReference>
<feature type="transmembrane region" description="Helical" evidence="10">
    <location>
        <begin position="53"/>
        <end position="77"/>
    </location>
</feature>
<feature type="transmembrane region" description="Helical" evidence="10">
    <location>
        <begin position="193"/>
        <end position="212"/>
    </location>
</feature>
<feature type="transmembrane region" description="Helical" evidence="10">
    <location>
        <begin position="314"/>
        <end position="336"/>
    </location>
</feature>
<evidence type="ECO:0000313" key="14">
    <source>
        <dbReference type="Proteomes" id="UP000266615"/>
    </source>
</evidence>
<feature type="domain" description="ABC transporter" evidence="11">
    <location>
        <begin position="370"/>
        <end position="628"/>
    </location>
</feature>
<reference evidence="13 14" key="1">
    <citation type="submission" date="2018-09" db="EMBL/GenBank/DDBJ databases">
        <title>Nesterenkonia natronophila sp. nov., an alkaliphilic actinobacteriume isolated from a soda lake, and emended description of the genus Nesterenkonia.</title>
        <authorList>
            <person name="Menes R.J."/>
            <person name="Iriarte A."/>
        </authorList>
    </citation>
    <scope>NUCLEOTIDE SEQUENCE [LARGE SCALE GENOMIC DNA]</scope>
    <source>
        <strain evidence="13 14">M8</strain>
    </source>
</reference>
<evidence type="ECO:0000256" key="1">
    <source>
        <dbReference type="ARBA" id="ARBA00004651"/>
    </source>
</evidence>
<dbReference type="GO" id="GO:0005524">
    <property type="term" value="F:ATP binding"/>
    <property type="evidence" value="ECO:0007669"/>
    <property type="project" value="UniProtKB-KW"/>
</dbReference>
<dbReference type="GO" id="GO:0005886">
    <property type="term" value="C:plasma membrane"/>
    <property type="evidence" value="ECO:0007669"/>
    <property type="project" value="UniProtKB-SubCell"/>
</dbReference>
<name>A0A3A4FCQ9_9MICC</name>
<keyword evidence="14" id="KW-1185">Reference proteome</keyword>
<dbReference type="OrthoDB" id="9806127at2"/>
<dbReference type="FunFam" id="3.40.50.300:FF:000854">
    <property type="entry name" value="Multidrug ABC transporter ATP-binding protein"/>
    <property type="match status" value="1"/>
</dbReference>
<sequence length="662" mass="71830">MQQSDQKSSVDAARQLGAQERAARQRVESGQRRTLIQALARLTPYLEGLKLRWFFGMLAAIGAGIIALSVPVVLGGLVDDIAAADAATAVVWTAFAIVLGLGVLEAFFVFLRRFFVIPPASDAETNMRVSLFTRLIHQSASFHGAWEAGQLQSRAIADLNMLRRFFAFGSLMLVTSSITVLVGVGVMFSWSPILGGLFLCAAIPVIVLGPAFRKKFIHYSRSAQDQAGQVATKVEESVHGIRVLKAFGRGDWARSSFKEEAATLRDLEVSKMRTLAKFQMFMVLLPESVLALCIFTGLYLTAQGDITPGSLAGFFAMAVVLKQPIEGIGMLIGMVFMAKTSIDRHIDVMDVEPDVVSPDRSRTAPEQGLVELENVHFRYPDAGDDLIRGATLRVEPGETMALVSATGGGTSTLLNLVPRLYDVTGGRVLIDGVDVREYSLPDLRSRIAVAFEDPTLFSATVKSNVLLGTDHQRNDAPSEEVNAPQPQRERTPRSEQLDETLTEALHTADAEFVHDLPEGLDTRIGEEGMSLSGGQRQRLALARAIAAKPSVLLLDDPLSALDVRTEERVTNRLREVLRGTTTLIVAHRPSTVAMADRVALLHQGRVVDVGTHTELLARSSIYAGIMRPTPPSGEELMDAIPADQRDDAAASAAPADFQEAKR</sequence>
<dbReference type="PROSITE" id="PS50929">
    <property type="entry name" value="ABC_TM1F"/>
    <property type="match status" value="1"/>
</dbReference>
<accession>A0A3A4FCQ9</accession>
<gene>
    <name evidence="13" type="ORF">D3250_01610</name>
</gene>
<keyword evidence="5" id="KW-0547">Nucleotide-binding</keyword>
<dbReference type="InterPro" id="IPR003593">
    <property type="entry name" value="AAA+_ATPase"/>
</dbReference>
<comment type="subcellular location">
    <subcellularLocation>
        <location evidence="1">Cell membrane</location>
        <topology evidence="1">Multi-pass membrane protein</topology>
    </subcellularLocation>
</comment>
<feature type="domain" description="ABC transmembrane type-1" evidence="12">
    <location>
        <begin position="54"/>
        <end position="337"/>
    </location>
</feature>
<evidence type="ECO:0000256" key="4">
    <source>
        <dbReference type="ARBA" id="ARBA00022692"/>
    </source>
</evidence>
<proteinExistence type="predicted"/>
<dbReference type="PANTHER" id="PTHR43394:SF1">
    <property type="entry name" value="ATP-BINDING CASSETTE SUB-FAMILY B MEMBER 10, MITOCHONDRIAL"/>
    <property type="match status" value="1"/>
</dbReference>
<keyword evidence="6 13" id="KW-0067">ATP-binding</keyword>
<evidence type="ECO:0000259" key="12">
    <source>
        <dbReference type="PROSITE" id="PS50929"/>
    </source>
</evidence>
<protein>
    <submittedName>
        <fullName evidence="13">ABC transporter ATP-binding protein</fullName>
    </submittedName>
</protein>
<dbReference type="AlphaFoldDB" id="A0A3A4FCQ9"/>
<dbReference type="Gene3D" id="1.20.1560.10">
    <property type="entry name" value="ABC transporter type 1, transmembrane domain"/>
    <property type="match status" value="1"/>
</dbReference>
<dbReference type="InterPro" id="IPR036640">
    <property type="entry name" value="ABC1_TM_sf"/>
</dbReference>
<dbReference type="InterPro" id="IPR039421">
    <property type="entry name" value="Type_1_exporter"/>
</dbReference>
<comment type="caution">
    <text evidence="13">The sequence shown here is derived from an EMBL/GenBank/DDBJ whole genome shotgun (WGS) entry which is preliminary data.</text>
</comment>
<evidence type="ECO:0000313" key="13">
    <source>
        <dbReference type="EMBL" id="RJN32564.1"/>
    </source>
</evidence>
<evidence type="ECO:0000259" key="11">
    <source>
        <dbReference type="PROSITE" id="PS50893"/>
    </source>
</evidence>
<feature type="region of interest" description="Disordered" evidence="9">
    <location>
        <begin position="1"/>
        <end position="25"/>
    </location>
</feature>
<dbReference type="Pfam" id="PF00664">
    <property type="entry name" value="ABC_membrane"/>
    <property type="match status" value="1"/>
</dbReference>
<dbReference type="RefSeq" id="WP_119901611.1">
    <property type="nucleotide sequence ID" value="NZ_QYZP01000001.1"/>
</dbReference>
<dbReference type="InterPro" id="IPR017871">
    <property type="entry name" value="ABC_transporter-like_CS"/>
</dbReference>
<dbReference type="InterPro" id="IPR003439">
    <property type="entry name" value="ABC_transporter-like_ATP-bd"/>
</dbReference>
<keyword evidence="3" id="KW-1003">Cell membrane</keyword>
<evidence type="ECO:0000256" key="3">
    <source>
        <dbReference type="ARBA" id="ARBA00022475"/>
    </source>
</evidence>
<keyword evidence="4 10" id="KW-0812">Transmembrane</keyword>
<evidence type="ECO:0000256" key="10">
    <source>
        <dbReference type="SAM" id="Phobius"/>
    </source>
</evidence>
<evidence type="ECO:0000256" key="6">
    <source>
        <dbReference type="ARBA" id="ARBA00022840"/>
    </source>
</evidence>
<dbReference type="SUPFAM" id="SSF52540">
    <property type="entry name" value="P-loop containing nucleoside triphosphate hydrolases"/>
    <property type="match status" value="1"/>
</dbReference>
<feature type="transmembrane region" description="Helical" evidence="10">
    <location>
        <begin position="281"/>
        <end position="302"/>
    </location>
</feature>
<dbReference type="SMART" id="SM00382">
    <property type="entry name" value="AAA"/>
    <property type="match status" value="1"/>
</dbReference>
<dbReference type="GO" id="GO:0016887">
    <property type="term" value="F:ATP hydrolysis activity"/>
    <property type="evidence" value="ECO:0007669"/>
    <property type="project" value="InterPro"/>
</dbReference>
<dbReference type="Proteomes" id="UP000266615">
    <property type="component" value="Unassembled WGS sequence"/>
</dbReference>
<dbReference type="Pfam" id="PF00005">
    <property type="entry name" value="ABC_tran"/>
    <property type="match status" value="1"/>
</dbReference>
<evidence type="ECO:0000256" key="2">
    <source>
        <dbReference type="ARBA" id="ARBA00022448"/>
    </source>
</evidence>
<dbReference type="SUPFAM" id="SSF90123">
    <property type="entry name" value="ABC transporter transmembrane region"/>
    <property type="match status" value="1"/>
</dbReference>
<dbReference type="PROSITE" id="PS50893">
    <property type="entry name" value="ABC_TRANSPORTER_2"/>
    <property type="match status" value="1"/>
</dbReference>
<dbReference type="InterPro" id="IPR011527">
    <property type="entry name" value="ABC1_TM_dom"/>
</dbReference>
<keyword evidence="7 10" id="KW-1133">Transmembrane helix</keyword>
<feature type="region of interest" description="Disordered" evidence="9">
    <location>
        <begin position="470"/>
        <end position="495"/>
    </location>
</feature>